<dbReference type="InterPro" id="IPR050469">
    <property type="entry name" value="Diguanylate_Cyclase"/>
</dbReference>
<name>A0A1X0ITY2_MYCRH</name>
<dbReference type="AlphaFoldDB" id="A0A1X0ITY2"/>
<feature type="transmembrane region" description="Helical" evidence="1">
    <location>
        <begin position="109"/>
        <end position="126"/>
    </location>
</feature>
<keyword evidence="1" id="KW-0812">Transmembrane</keyword>
<feature type="transmembrane region" description="Helical" evidence="1">
    <location>
        <begin position="162"/>
        <end position="182"/>
    </location>
</feature>
<feature type="transmembrane region" description="Helical" evidence="1">
    <location>
        <begin position="21"/>
        <end position="39"/>
    </location>
</feature>
<dbReference type="CDD" id="cd01949">
    <property type="entry name" value="GGDEF"/>
    <property type="match status" value="1"/>
</dbReference>
<dbReference type="SUPFAM" id="SSF55073">
    <property type="entry name" value="Nucleotide cyclase"/>
    <property type="match status" value="1"/>
</dbReference>
<organism evidence="3 4">
    <name type="scientific">Mycolicibacterium rhodesiae</name>
    <name type="common">Mycobacterium rhodesiae</name>
    <dbReference type="NCBI Taxonomy" id="36814"/>
    <lineage>
        <taxon>Bacteria</taxon>
        <taxon>Bacillati</taxon>
        <taxon>Actinomycetota</taxon>
        <taxon>Actinomycetes</taxon>
        <taxon>Mycobacteriales</taxon>
        <taxon>Mycobacteriaceae</taxon>
        <taxon>Mycolicibacterium</taxon>
    </lineage>
</organism>
<feature type="transmembrane region" description="Helical" evidence="1">
    <location>
        <begin position="131"/>
        <end position="150"/>
    </location>
</feature>
<evidence type="ECO:0000313" key="4">
    <source>
        <dbReference type="Proteomes" id="UP000192534"/>
    </source>
</evidence>
<proteinExistence type="predicted"/>
<dbReference type="Gene3D" id="3.30.70.270">
    <property type="match status" value="1"/>
</dbReference>
<keyword evidence="1" id="KW-1133">Transmembrane helix</keyword>
<keyword evidence="1" id="KW-0472">Membrane</keyword>
<dbReference type="PANTHER" id="PTHR45138:SF9">
    <property type="entry name" value="DIGUANYLATE CYCLASE DGCM-RELATED"/>
    <property type="match status" value="1"/>
</dbReference>
<feature type="transmembrane region" description="Helical" evidence="1">
    <location>
        <begin position="51"/>
        <end position="73"/>
    </location>
</feature>
<evidence type="ECO:0000313" key="3">
    <source>
        <dbReference type="EMBL" id="ORB52268.1"/>
    </source>
</evidence>
<dbReference type="Pfam" id="PF00990">
    <property type="entry name" value="GGDEF"/>
    <property type="match status" value="1"/>
</dbReference>
<evidence type="ECO:0000256" key="1">
    <source>
        <dbReference type="SAM" id="Phobius"/>
    </source>
</evidence>
<reference evidence="3 4" key="1">
    <citation type="submission" date="2016-12" db="EMBL/GenBank/DDBJ databases">
        <title>The new phylogeny of genus Mycobacterium.</title>
        <authorList>
            <person name="Tortoli E."/>
            <person name="Trovato A."/>
            <person name="Cirillo D.M."/>
        </authorList>
    </citation>
    <scope>NUCLEOTIDE SEQUENCE [LARGE SCALE GENOMIC DNA]</scope>
    <source>
        <strain evidence="3 4">DSM 44223</strain>
    </source>
</reference>
<dbReference type="Proteomes" id="UP000192534">
    <property type="component" value="Unassembled WGS sequence"/>
</dbReference>
<keyword evidence="4" id="KW-1185">Reference proteome</keyword>
<gene>
    <name evidence="3" type="ORF">BST42_14945</name>
</gene>
<comment type="caution">
    <text evidence="3">The sequence shown here is derived from an EMBL/GenBank/DDBJ whole genome shotgun (WGS) entry which is preliminary data.</text>
</comment>
<feature type="domain" description="GGDEF" evidence="2">
    <location>
        <begin position="225"/>
        <end position="355"/>
    </location>
</feature>
<dbReference type="SMART" id="SM00267">
    <property type="entry name" value="GGDEF"/>
    <property type="match status" value="1"/>
</dbReference>
<dbReference type="OrthoDB" id="23692at2"/>
<dbReference type="PANTHER" id="PTHR45138">
    <property type="entry name" value="REGULATORY COMPONENTS OF SENSORY TRANSDUCTION SYSTEM"/>
    <property type="match status" value="1"/>
</dbReference>
<feature type="transmembrane region" description="Helical" evidence="1">
    <location>
        <begin position="85"/>
        <end position="103"/>
    </location>
</feature>
<dbReference type="InterPro" id="IPR000160">
    <property type="entry name" value="GGDEF_dom"/>
</dbReference>
<sequence>MGEREFAIATAVLRATGYLNAIRIFIGVACICLGLLSSLEQIHSIQPLGPHGLFARGVHLLLLLSAVLIGGLWLGRPWPGYRRAVAFAVWGDVALAVSAATLTAPEARLAATVYMCLIGVFAAVLLGYRVLFLHCGFATATILALTWVGVQLDGAPLAELSLYFLPAMATVVVMPAIAAMVIEGTRRSLSATAYVANRDSLTGLLNRRGLYAEAGTTWARSPRGSVLAVVVIDLDGFKRLNDDHGHGTGDATLRVVAEQLTKLIRTRDIAARIGGDEFVLVASLLDDHDLDSFVRRVQALTLRNPKGLFLRFSVGVTWEHVGAVQLDLDSILHRADEAMYRAKRVGGGTVVVVEPPGVDERQTAV</sequence>
<protein>
    <recommendedName>
        <fullName evidence="2">GGDEF domain-containing protein</fullName>
    </recommendedName>
</protein>
<dbReference type="EMBL" id="MVIH01000006">
    <property type="protein sequence ID" value="ORB52268.1"/>
    <property type="molecule type" value="Genomic_DNA"/>
</dbReference>
<dbReference type="RefSeq" id="WP_083119999.1">
    <property type="nucleotide sequence ID" value="NZ_JACKUO010000026.1"/>
</dbReference>
<evidence type="ECO:0000259" key="2">
    <source>
        <dbReference type="PROSITE" id="PS50887"/>
    </source>
</evidence>
<dbReference type="PROSITE" id="PS50887">
    <property type="entry name" value="GGDEF"/>
    <property type="match status" value="1"/>
</dbReference>
<dbReference type="InterPro" id="IPR043128">
    <property type="entry name" value="Rev_trsase/Diguanyl_cyclase"/>
</dbReference>
<accession>A0A1X0ITY2</accession>
<dbReference type="InterPro" id="IPR029787">
    <property type="entry name" value="Nucleotide_cyclase"/>
</dbReference>
<dbReference type="NCBIfam" id="TIGR00254">
    <property type="entry name" value="GGDEF"/>
    <property type="match status" value="1"/>
</dbReference>
<dbReference type="GO" id="GO:0052621">
    <property type="term" value="F:diguanylate cyclase activity"/>
    <property type="evidence" value="ECO:0007669"/>
    <property type="project" value="TreeGrafter"/>
</dbReference>